<feature type="transmembrane region" description="Helical" evidence="8">
    <location>
        <begin position="439"/>
        <end position="458"/>
    </location>
</feature>
<dbReference type="PANTHER" id="PTHR42770">
    <property type="entry name" value="AMINO ACID TRANSPORTER-RELATED"/>
    <property type="match status" value="1"/>
</dbReference>
<feature type="transmembrane region" description="Helical" evidence="8">
    <location>
        <begin position="409"/>
        <end position="427"/>
    </location>
</feature>
<accession>A0ABR4YR28</accession>
<keyword evidence="10" id="KW-1185">Reference proteome</keyword>
<dbReference type="Pfam" id="PF13520">
    <property type="entry name" value="AA_permease_2"/>
    <property type="match status" value="1"/>
</dbReference>
<evidence type="ECO:0000256" key="6">
    <source>
        <dbReference type="ARBA" id="ARBA00022989"/>
    </source>
</evidence>
<comment type="similarity">
    <text evidence="3">Belongs to the amino acid-polyamine-organocation (APC) superfamily.</text>
</comment>
<name>A0ABR4YR28_9MYCO</name>
<feature type="transmembrane region" description="Helical" evidence="8">
    <location>
        <begin position="50"/>
        <end position="71"/>
    </location>
</feature>
<dbReference type="Gene3D" id="1.20.1740.10">
    <property type="entry name" value="Amino acid/polyamine transporter I"/>
    <property type="match status" value="1"/>
</dbReference>
<dbReference type="EMBL" id="JTLZ01000011">
    <property type="protein sequence ID" value="KHO20801.1"/>
    <property type="molecule type" value="Genomic_DNA"/>
</dbReference>
<evidence type="ECO:0000313" key="9">
    <source>
        <dbReference type="EMBL" id="KHO20801.1"/>
    </source>
</evidence>
<keyword evidence="7 8" id="KW-0472">Membrane</keyword>
<protein>
    <submittedName>
        <fullName evidence="9">Amino acid permease</fullName>
    </submittedName>
</protein>
<feature type="transmembrane region" description="Helical" evidence="8">
    <location>
        <begin position="208"/>
        <end position="227"/>
    </location>
</feature>
<evidence type="ECO:0000256" key="3">
    <source>
        <dbReference type="ARBA" id="ARBA00009523"/>
    </source>
</evidence>
<evidence type="ECO:0000256" key="2">
    <source>
        <dbReference type="ARBA" id="ARBA00004651"/>
    </source>
</evidence>
<organism evidence="9 10">
    <name type="scientific">Mycolicibacterium setense</name>
    <dbReference type="NCBI Taxonomy" id="431269"/>
    <lineage>
        <taxon>Bacteria</taxon>
        <taxon>Bacillati</taxon>
        <taxon>Actinomycetota</taxon>
        <taxon>Actinomycetes</taxon>
        <taxon>Mycobacteriales</taxon>
        <taxon>Mycobacteriaceae</taxon>
        <taxon>Mycolicibacterium</taxon>
    </lineage>
</organism>
<evidence type="ECO:0000256" key="7">
    <source>
        <dbReference type="ARBA" id="ARBA00023136"/>
    </source>
</evidence>
<keyword evidence="6 8" id="KW-1133">Transmembrane helix</keyword>
<feature type="transmembrane region" description="Helical" evidence="8">
    <location>
        <begin position="247"/>
        <end position="270"/>
    </location>
</feature>
<comment type="caution">
    <text evidence="9">The sequence shown here is derived from an EMBL/GenBank/DDBJ whole genome shotgun (WGS) entry which is preliminary data.</text>
</comment>
<dbReference type="RefSeq" id="WP_039325302.1">
    <property type="nucleotide sequence ID" value="NZ_JTLZ01000011.1"/>
</dbReference>
<dbReference type="PIRSF" id="PIRSF006060">
    <property type="entry name" value="AA_transporter"/>
    <property type="match status" value="1"/>
</dbReference>
<evidence type="ECO:0000313" key="10">
    <source>
        <dbReference type="Proteomes" id="UP000031004"/>
    </source>
</evidence>
<feature type="transmembrane region" description="Helical" evidence="8">
    <location>
        <begin position="92"/>
        <end position="117"/>
    </location>
</feature>
<feature type="transmembrane region" description="Helical" evidence="8">
    <location>
        <begin position="137"/>
        <end position="155"/>
    </location>
</feature>
<evidence type="ECO:0000256" key="1">
    <source>
        <dbReference type="ARBA" id="ARBA00002249"/>
    </source>
</evidence>
<comment type="subcellular location">
    <subcellularLocation>
        <location evidence="2">Cell membrane</location>
        <topology evidence="2">Multi-pass membrane protein</topology>
    </subcellularLocation>
</comment>
<feature type="transmembrane region" description="Helical" evidence="8">
    <location>
        <begin position="374"/>
        <end position="397"/>
    </location>
</feature>
<reference evidence="9 10" key="1">
    <citation type="submission" date="2014-11" db="EMBL/GenBank/DDBJ databases">
        <title>Mycobacterium setense Manresensis Genome.</title>
        <authorList>
            <person name="Rech G."/>
            <person name="Sumoy L."/>
        </authorList>
    </citation>
    <scope>NUCLEOTIDE SEQUENCE [LARGE SCALE GENOMIC DNA]</scope>
    <source>
        <strain evidence="9 10">Manresensis</strain>
    </source>
</reference>
<dbReference type="PANTHER" id="PTHR42770:SF11">
    <property type="entry name" value="INNER MEMBRANE TRANSPORT PROTEIN YBAT"/>
    <property type="match status" value="1"/>
</dbReference>
<feature type="transmembrane region" description="Helical" evidence="8">
    <location>
        <begin position="20"/>
        <end position="38"/>
    </location>
</feature>
<dbReference type="InterPro" id="IPR002293">
    <property type="entry name" value="AA/rel_permease1"/>
</dbReference>
<gene>
    <name evidence="9" type="ORF">QQ44_23115</name>
</gene>
<evidence type="ECO:0000256" key="4">
    <source>
        <dbReference type="ARBA" id="ARBA00022475"/>
    </source>
</evidence>
<dbReference type="InterPro" id="IPR050367">
    <property type="entry name" value="APC_superfamily"/>
</dbReference>
<evidence type="ECO:0000256" key="5">
    <source>
        <dbReference type="ARBA" id="ARBA00022692"/>
    </source>
</evidence>
<evidence type="ECO:0000256" key="8">
    <source>
        <dbReference type="SAM" id="Phobius"/>
    </source>
</evidence>
<proteinExistence type="inferred from homology"/>
<feature type="transmembrane region" description="Helical" evidence="8">
    <location>
        <begin position="302"/>
        <end position="324"/>
    </location>
</feature>
<feature type="transmembrane region" description="Helical" evidence="8">
    <location>
        <begin position="345"/>
        <end position="368"/>
    </location>
</feature>
<keyword evidence="4" id="KW-1003">Cell membrane</keyword>
<dbReference type="Proteomes" id="UP000031004">
    <property type="component" value="Unassembled WGS sequence"/>
</dbReference>
<comment type="function">
    <text evidence="1">Probable amino-acid or metabolite transport protein.</text>
</comment>
<sequence>MSQPATAEEPQLKRVMGPGLLLLFVVGDILGTGVYALTGQVAKEVGGAAWLPFLAAFLIATITAFSYLELVTKYPQAAGAALYAHKAFGIQFVTFLVAFIVMCSGITSASTASRFFAISFFDAIEVNFDHIFSWQRLGTVALALLFMALIATVNLRGVSESVKLNVFLTFVEITGLVIVVVVGLWAIISGVEVDFSRVVAFDTSGEKNAFIAVTAATSLAFFAMVGFEDSVNMAEETKDPVRIFPKVLLTGLGIAGLVYVVVAIIAVALVPVGELAEADSSPLVKVMEAAAPGLPFSNILPIISMFAVSNTALINMLMASRLIYGMARQHVLPPVLGAVHPRRHTPWVAILFTTLIAFGLIFYVSAFASGDTVAILGGTTSLLLLAVFSVVNIAVLVLRRDVREEGGHFKTPTVLPVIGFIASMYLVLPTSGRPPEQYILALALVVIGVVLFGVTMLINRQLGIRGPGITDPTHLGDAP</sequence>
<feature type="transmembrane region" description="Helical" evidence="8">
    <location>
        <begin position="167"/>
        <end position="188"/>
    </location>
</feature>
<keyword evidence="5 8" id="KW-0812">Transmembrane</keyword>